<dbReference type="HOGENOM" id="CLU_3131040_0_0_2"/>
<dbReference type="PaxDb" id="523849-OCC_05906"/>
<gene>
    <name evidence="1" type="ORF">OCC_05906</name>
</gene>
<sequence>MIRAFVNGKIYVSFKPIKIVEAIVVANEKIIYAGESEKAQKLPKSLEEK</sequence>
<dbReference type="Gene3D" id="2.30.40.10">
    <property type="entry name" value="Urease, subunit C, domain 1"/>
    <property type="match status" value="1"/>
</dbReference>
<dbReference type="RefSeq" id="WP_004068046.1">
    <property type="nucleotide sequence ID" value="NC_022084.1"/>
</dbReference>
<dbReference type="KEGG" id="tlt:OCC_05906"/>
<dbReference type="AlphaFoldDB" id="H3ZMX7"/>
<reference evidence="1 2" key="1">
    <citation type="journal article" date="2012" name="J. Bacteriol.">
        <title>Genome sequence of the model hyperthermophilic archaeon Thermococcus litoralis NS-C.</title>
        <authorList>
            <person name="Gardner A.F."/>
            <person name="Kumar S."/>
            <person name="Perler F.B."/>
        </authorList>
    </citation>
    <scope>NUCLEOTIDE SEQUENCE [LARGE SCALE GENOMIC DNA]</scope>
    <source>
        <strain evidence="2">ATCC 51850 / DSM 5473 / JCM 8560 / NS-C</strain>
    </source>
</reference>
<dbReference type="EMBL" id="CP006670">
    <property type="protein sequence ID" value="EHR78667.1"/>
    <property type="molecule type" value="Genomic_DNA"/>
</dbReference>
<dbReference type="GeneID" id="70721010"/>
<dbReference type="STRING" id="523849.OCC_05906"/>
<name>H3ZMX7_THELN</name>
<dbReference type="GO" id="GO:0016810">
    <property type="term" value="F:hydrolase activity, acting on carbon-nitrogen (but not peptide) bonds"/>
    <property type="evidence" value="ECO:0007669"/>
    <property type="project" value="InterPro"/>
</dbReference>
<dbReference type="Proteomes" id="UP000015502">
    <property type="component" value="Chromosome"/>
</dbReference>
<accession>H3ZMX7</accession>
<evidence type="ECO:0000313" key="2">
    <source>
        <dbReference type="Proteomes" id="UP000015502"/>
    </source>
</evidence>
<organism evidence="1 2">
    <name type="scientific">Thermococcus litoralis (strain ATCC 51850 / DSM 5473 / JCM 8560 / NS-C)</name>
    <dbReference type="NCBI Taxonomy" id="523849"/>
    <lineage>
        <taxon>Archaea</taxon>
        <taxon>Methanobacteriati</taxon>
        <taxon>Methanobacteriota</taxon>
        <taxon>Thermococci</taxon>
        <taxon>Thermococcales</taxon>
        <taxon>Thermococcaceae</taxon>
        <taxon>Thermococcus</taxon>
    </lineage>
</organism>
<dbReference type="InterPro" id="IPR011059">
    <property type="entry name" value="Metal-dep_hydrolase_composite"/>
</dbReference>
<protein>
    <submittedName>
        <fullName evidence="1">Uncharacterized protein</fullName>
    </submittedName>
</protein>
<proteinExistence type="predicted"/>
<keyword evidence="2" id="KW-1185">Reference proteome</keyword>
<evidence type="ECO:0000313" key="1">
    <source>
        <dbReference type="EMBL" id="EHR78667.1"/>
    </source>
</evidence>